<organism evidence="1">
    <name type="scientific">marine metagenome</name>
    <dbReference type="NCBI Taxonomy" id="408172"/>
    <lineage>
        <taxon>unclassified sequences</taxon>
        <taxon>metagenomes</taxon>
        <taxon>ecological metagenomes</taxon>
    </lineage>
</organism>
<feature type="non-terminal residue" evidence="1">
    <location>
        <position position="138"/>
    </location>
</feature>
<feature type="non-terminal residue" evidence="1">
    <location>
        <position position="1"/>
    </location>
</feature>
<evidence type="ECO:0000313" key="1">
    <source>
        <dbReference type="EMBL" id="SVC41330.1"/>
    </source>
</evidence>
<dbReference type="Gene3D" id="2.120.10.30">
    <property type="entry name" value="TolB, C-terminal domain"/>
    <property type="match status" value="1"/>
</dbReference>
<name>A0A382LXL6_9ZZZZ</name>
<proteinExistence type="predicted"/>
<reference evidence="1" key="1">
    <citation type="submission" date="2018-05" db="EMBL/GenBank/DDBJ databases">
        <authorList>
            <person name="Lanie J.A."/>
            <person name="Ng W.-L."/>
            <person name="Kazmierczak K.M."/>
            <person name="Andrzejewski T.M."/>
            <person name="Davidsen T.M."/>
            <person name="Wayne K.J."/>
            <person name="Tettelin H."/>
            <person name="Glass J.I."/>
            <person name="Rusch D."/>
            <person name="Podicherti R."/>
            <person name="Tsui H.-C.T."/>
            <person name="Winkler M.E."/>
        </authorList>
    </citation>
    <scope>NUCLEOTIDE SEQUENCE</scope>
</reference>
<dbReference type="EMBL" id="UINC01089877">
    <property type="protein sequence ID" value="SVC41330.1"/>
    <property type="molecule type" value="Genomic_DNA"/>
</dbReference>
<accession>A0A382LXL6</accession>
<dbReference type="SUPFAM" id="SSF63829">
    <property type="entry name" value="Calcium-dependent phosphotriesterase"/>
    <property type="match status" value="1"/>
</dbReference>
<protein>
    <recommendedName>
        <fullName evidence="2">SMP-30/Gluconolactonase/LRE-like region domain-containing protein</fullName>
    </recommendedName>
</protein>
<sequence>MRGVQVPCAYEGAIMSLLIEAQLTEQSKPSVCGGVFRLAVGLSVTLIVGCAASGPSAPGEATATVFAQGGLLHGSNGVIFGPDGNLYIASVSSSTVLGVDPESGEVVERWGPEQGVSGPDDLIFGPDGSLFWTDIRVG</sequence>
<evidence type="ECO:0008006" key="2">
    <source>
        <dbReference type="Google" id="ProtNLM"/>
    </source>
</evidence>
<dbReference type="InterPro" id="IPR011042">
    <property type="entry name" value="6-blade_b-propeller_TolB-like"/>
</dbReference>
<dbReference type="AlphaFoldDB" id="A0A382LXL6"/>
<gene>
    <name evidence="1" type="ORF">METZ01_LOCUS294184</name>
</gene>